<sequence>MSRKLSTTLSARLIFRRWQSTDASNSLPLLKHTPEASVFRKNLPKRPGLAAYKQGMTTFFKSDGTRVPATVLFADRPQVTDVRTLEKHGYTAVQVGIGSKKVRNVTKPELGHFIKAGVPVKRDVVELRISPRAELPQVGADLSVSIFKVGSYVDVKAICKGKGFAGPMKRHGFSGSPASHGVSLTHRSHGSIGQSTTPGRVLPGKRMAGHMGGHNVTVTNLQVLQVLPEHDIVVVQGHVPGPKKGVVRIRDSIRPPKHPKEL</sequence>
<dbReference type="GO" id="GO:0005762">
    <property type="term" value="C:mitochondrial large ribosomal subunit"/>
    <property type="evidence" value="ECO:0007669"/>
    <property type="project" value="EnsemblFungi"/>
</dbReference>
<keyword evidence="3" id="KW-0687">Ribonucleoprotein</keyword>
<dbReference type="Gene3D" id="3.30.160.810">
    <property type="match status" value="1"/>
</dbReference>
<evidence type="ECO:0000313" key="7">
    <source>
        <dbReference type="Proteomes" id="UP000095023"/>
    </source>
</evidence>
<feature type="region of interest" description="Disordered" evidence="5">
    <location>
        <begin position="175"/>
        <end position="198"/>
    </location>
</feature>
<evidence type="ECO:0000256" key="3">
    <source>
        <dbReference type="ARBA" id="ARBA00023274"/>
    </source>
</evidence>
<gene>
    <name evidence="6" type="ORF">CANCADRAFT_29973</name>
</gene>
<accession>A0A1E4TIJ7</accession>
<dbReference type="EMBL" id="KV453841">
    <property type="protein sequence ID" value="ODV91582.1"/>
    <property type="molecule type" value="Genomic_DNA"/>
</dbReference>
<dbReference type="Proteomes" id="UP000095023">
    <property type="component" value="Unassembled WGS sequence"/>
</dbReference>
<proteinExistence type="inferred from homology"/>
<evidence type="ECO:0000256" key="4">
    <source>
        <dbReference type="ARBA" id="ARBA00035209"/>
    </source>
</evidence>
<dbReference type="Pfam" id="PF00297">
    <property type="entry name" value="Ribosomal_L3"/>
    <property type="match status" value="1"/>
</dbReference>
<reference evidence="7" key="1">
    <citation type="submission" date="2016-02" db="EMBL/GenBank/DDBJ databases">
        <title>Comparative genomics of biotechnologically important yeasts.</title>
        <authorList>
            <consortium name="DOE Joint Genome Institute"/>
            <person name="Riley R."/>
            <person name="Haridas S."/>
            <person name="Wolfe K.H."/>
            <person name="Lopes M.R."/>
            <person name="Hittinger C.T."/>
            <person name="Goker M."/>
            <person name="Salamov A."/>
            <person name="Wisecaver J."/>
            <person name="Long T.M."/>
            <person name="Aerts A.L."/>
            <person name="Barry K."/>
            <person name="Choi C."/>
            <person name="Clum A."/>
            <person name="Coughlan A.Y."/>
            <person name="Deshpande S."/>
            <person name="Douglass A.P."/>
            <person name="Hanson S.J."/>
            <person name="Klenk H.-P."/>
            <person name="Labutti K."/>
            <person name="Lapidus A."/>
            <person name="Lindquist E."/>
            <person name="Lipzen A."/>
            <person name="Meier-Kolthoff J.P."/>
            <person name="Ohm R.A."/>
            <person name="Otillar R.P."/>
            <person name="Pangilinan J."/>
            <person name="Peng Y."/>
            <person name="Rokas A."/>
            <person name="Rosa C.A."/>
            <person name="Scheuner C."/>
            <person name="Sibirny A.A."/>
            <person name="Slot J.C."/>
            <person name="Stielow J.B."/>
            <person name="Sun H."/>
            <person name="Kurtzman C.P."/>
            <person name="Blackwell M."/>
            <person name="Jeffries T.W."/>
            <person name="Grigoriev I.V."/>
        </authorList>
    </citation>
    <scope>NUCLEOTIDE SEQUENCE [LARGE SCALE GENOMIC DNA]</scope>
    <source>
        <strain evidence="7">NRRL Y-17796</strain>
    </source>
</reference>
<evidence type="ECO:0000256" key="5">
    <source>
        <dbReference type="SAM" id="MobiDB-lite"/>
    </source>
</evidence>
<keyword evidence="2" id="KW-0689">Ribosomal protein</keyword>
<evidence type="ECO:0000256" key="1">
    <source>
        <dbReference type="ARBA" id="ARBA00006540"/>
    </source>
</evidence>
<organism evidence="6 7">
    <name type="scientific">Tortispora caseinolytica NRRL Y-17796</name>
    <dbReference type="NCBI Taxonomy" id="767744"/>
    <lineage>
        <taxon>Eukaryota</taxon>
        <taxon>Fungi</taxon>
        <taxon>Dikarya</taxon>
        <taxon>Ascomycota</taxon>
        <taxon>Saccharomycotina</taxon>
        <taxon>Trigonopsidomycetes</taxon>
        <taxon>Trigonopsidales</taxon>
        <taxon>Trigonopsidaceae</taxon>
        <taxon>Tortispora</taxon>
    </lineage>
</organism>
<dbReference type="InterPro" id="IPR009000">
    <property type="entry name" value="Transl_B-barrel_sf"/>
</dbReference>
<dbReference type="PANTHER" id="PTHR11229">
    <property type="entry name" value="50S RIBOSOMAL PROTEIN L3"/>
    <property type="match status" value="1"/>
</dbReference>
<dbReference type="FunFam" id="3.30.160.810:FF:000001">
    <property type="entry name" value="50S ribosomal protein L3"/>
    <property type="match status" value="1"/>
</dbReference>
<dbReference type="FunFam" id="2.40.30.10:FF:000004">
    <property type="entry name" value="50S ribosomal protein L3"/>
    <property type="match status" value="1"/>
</dbReference>
<dbReference type="InterPro" id="IPR000597">
    <property type="entry name" value="Ribosomal_uL3"/>
</dbReference>
<dbReference type="Gene3D" id="2.40.30.10">
    <property type="entry name" value="Translation factors"/>
    <property type="match status" value="1"/>
</dbReference>
<keyword evidence="7" id="KW-1185">Reference proteome</keyword>
<dbReference type="OrthoDB" id="274683at2759"/>
<dbReference type="PANTHER" id="PTHR11229:SF8">
    <property type="entry name" value="LARGE RIBOSOMAL SUBUNIT PROTEIN UL3M"/>
    <property type="match status" value="1"/>
</dbReference>
<dbReference type="AlphaFoldDB" id="A0A1E4TIJ7"/>
<dbReference type="HAMAP" id="MF_01325_B">
    <property type="entry name" value="Ribosomal_uL3_B"/>
    <property type="match status" value="1"/>
</dbReference>
<dbReference type="SUPFAM" id="SSF50447">
    <property type="entry name" value="Translation proteins"/>
    <property type="match status" value="1"/>
</dbReference>
<dbReference type="NCBIfam" id="TIGR03625">
    <property type="entry name" value="L3_bact"/>
    <property type="match status" value="1"/>
</dbReference>
<dbReference type="GO" id="GO:0003735">
    <property type="term" value="F:structural constituent of ribosome"/>
    <property type="evidence" value="ECO:0007669"/>
    <property type="project" value="EnsemblFungi"/>
</dbReference>
<protein>
    <recommendedName>
        <fullName evidence="4">Large ribosomal subunit protein uL3m</fullName>
    </recommendedName>
</protein>
<comment type="similarity">
    <text evidence="1">Belongs to the universal ribosomal protein uL3 family.</text>
</comment>
<evidence type="ECO:0000256" key="2">
    <source>
        <dbReference type="ARBA" id="ARBA00022980"/>
    </source>
</evidence>
<dbReference type="GO" id="GO:0006412">
    <property type="term" value="P:translation"/>
    <property type="evidence" value="ECO:0007669"/>
    <property type="project" value="InterPro"/>
</dbReference>
<name>A0A1E4TIJ7_9ASCO</name>
<evidence type="ECO:0000313" key="6">
    <source>
        <dbReference type="EMBL" id="ODV91582.1"/>
    </source>
</evidence>
<dbReference type="InterPro" id="IPR019927">
    <property type="entry name" value="Ribosomal_uL3_bac/org-type"/>
</dbReference>